<proteinExistence type="inferred from homology"/>
<dbReference type="InterPro" id="IPR005119">
    <property type="entry name" value="LysR_subst-bd"/>
</dbReference>
<dbReference type="InterPro" id="IPR036388">
    <property type="entry name" value="WH-like_DNA-bd_sf"/>
</dbReference>
<dbReference type="PANTHER" id="PTHR30537:SF5">
    <property type="entry name" value="HTH-TYPE TRANSCRIPTIONAL ACTIVATOR TTDR-RELATED"/>
    <property type="match status" value="1"/>
</dbReference>
<dbReference type="SUPFAM" id="SSF53850">
    <property type="entry name" value="Periplasmic binding protein-like II"/>
    <property type="match status" value="1"/>
</dbReference>
<dbReference type="RefSeq" id="WP_086088674.1">
    <property type="nucleotide sequence ID" value="NZ_CP021112.1"/>
</dbReference>
<dbReference type="CDD" id="cd08422">
    <property type="entry name" value="PBP2_CrgA_like"/>
    <property type="match status" value="1"/>
</dbReference>
<dbReference type="PANTHER" id="PTHR30537">
    <property type="entry name" value="HTH-TYPE TRANSCRIPTIONAL REGULATOR"/>
    <property type="match status" value="1"/>
</dbReference>
<dbReference type="GO" id="GO:0043565">
    <property type="term" value="F:sequence-specific DNA binding"/>
    <property type="evidence" value="ECO:0007669"/>
    <property type="project" value="TreeGrafter"/>
</dbReference>
<keyword evidence="2" id="KW-0805">Transcription regulation</keyword>
<organism evidence="5 6">
    <name type="scientific">Pseudorhodoplanes sinuspersici</name>
    <dbReference type="NCBI Taxonomy" id="1235591"/>
    <lineage>
        <taxon>Bacteria</taxon>
        <taxon>Pseudomonadati</taxon>
        <taxon>Pseudomonadota</taxon>
        <taxon>Alphaproteobacteria</taxon>
        <taxon>Hyphomicrobiales</taxon>
        <taxon>Pseudorhodoplanes</taxon>
    </lineage>
</organism>
<dbReference type="AlphaFoldDB" id="A0A1W6ZSM3"/>
<accession>A0A1W6ZSM3</accession>
<sequence length="311" mass="34654">MDRLRTMQSFVRVMRSGSFATAARQLGVSRALVSRHIIDLERHLGIRLLNRSTRSLTPTDEAAAYLSFCEQILGDLEKGERSFTGNHDKPIETLKIVAPKSLGTMNLADAILDFVQAQPRIRVSLVLEDFSFRPYEFVEKGYDLALCIATIRDSALMARKIGTLDWVLCASPDYIGRNGRPKTPADLKQHSCLAHMNLDLNDSVWQFSRNQVRRSIKVEGQLLSNSALVLRKAALRSLGIAILPRYCVAADLAAGTLVTVLPNYKLPQRPLQAVYPRAISASQKTKAFVTFLSRWFQQSNPNYGAPAHISA</sequence>
<name>A0A1W6ZSM3_9HYPH</name>
<evidence type="ECO:0000256" key="4">
    <source>
        <dbReference type="ARBA" id="ARBA00023163"/>
    </source>
</evidence>
<gene>
    <name evidence="5" type="ORF">CAK95_15260</name>
</gene>
<dbReference type="GO" id="GO:0006351">
    <property type="term" value="P:DNA-templated transcription"/>
    <property type="evidence" value="ECO:0007669"/>
    <property type="project" value="TreeGrafter"/>
</dbReference>
<keyword evidence="3" id="KW-0238">DNA-binding</keyword>
<evidence type="ECO:0000256" key="1">
    <source>
        <dbReference type="ARBA" id="ARBA00009437"/>
    </source>
</evidence>
<evidence type="ECO:0000313" key="5">
    <source>
        <dbReference type="EMBL" id="ARQ00278.1"/>
    </source>
</evidence>
<dbReference type="KEGG" id="psin:CAK95_15260"/>
<dbReference type="SUPFAM" id="SSF46785">
    <property type="entry name" value="Winged helix' DNA-binding domain"/>
    <property type="match status" value="1"/>
</dbReference>
<dbReference type="InterPro" id="IPR058163">
    <property type="entry name" value="LysR-type_TF_proteobact-type"/>
</dbReference>
<dbReference type="EMBL" id="CP021112">
    <property type="protein sequence ID" value="ARQ00278.1"/>
    <property type="molecule type" value="Genomic_DNA"/>
</dbReference>
<dbReference type="Gene3D" id="1.10.10.10">
    <property type="entry name" value="Winged helix-like DNA-binding domain superfamily/Winged helix DNA-binding domain"/>
    <property type="match status" value="1"/>
</dbReference>
<dbReference type="STRING" id="1235591.CAK95_15260"/>
<dbReference type="InterPro" id="IPR036390">
    <property type="entry name" value="WH_DNA-bd_sf"/>
</dbReference>
<evidence type="ECO:0000256" key="2">
    <source>
        <dbReference type="ARBA" id="ARBA00023015"/>
    </source>
</evidence>
<dbReference type="Proteomes" id="UP000194137">
    <property type="component" value="Chromosome"/>
</dbReference>
<protein>
    <submittedName>
        <fullName evidence="5">Uncharacterized protein</fullName>
    </submittedName>
</protein>
<keyword evidence="6" id="KW-1185">Reference proteome</keyword>
<dbReference type="InterPro" id="IPR000847">
    <property type="entry name" value="LysR_HTH_N"/>
</dbReference>
<keyword evidence="4" id="KW-0804">Transcription</keyword>
<evidence type="ECO:0000313" key="6">
    <source>
        <dbReference type="Proteomes" id="UP000194137"/>
    </source>
</evidence>
<dbReference type="Gene3D" id="3.40.190.290">
    <property type="match status" value="1"/>
</dbReference>
<dbReference type="OrthoDB" id="9786526at2"/>
<dbReference type="FunFam" id="1.10.10.10:FF:000001">
    <property type="entry name" value="LysR family transcriptional regulator"/>
    <property type="match status" value="1"/>
</dbReference>
<comment type="similarity">
    <text evidence="1">Belongs to the LysR transcriptional regulatory family.</text>
</comment>
<dbReference type="Pfam" id="PF00126">
    <property type="entry name" value="HTH_1"/>
    <property type="match status" value="1"/>
</dbReference>
<dbReference type="GO" id="GO:0003700">
    <property type="term" value="F:DNA-binding transcription factor activity"/>
    <property type="evidence" value="ECO:0007669"/>
    <property type="project" value="InterPro"/>
</dbReference>
<evidence type="ECO:0000256" key="3">
    <source>
        <dbReference type="ARBA" id="ARBA00023125"/>
    </source>
</evidence>
<reference evidence="5 6" key="1">
    <citation type="submission" date="2017-05" db="EMBL/GenBank/DDBJ databases">
        <title>Full genome sequence of Pseudorhodoplanes sinuspersici.</title>
        <authorList>
            <person name="Dastgheib S.M.M."/>
            <person name="Shavandi M."/>
            <person name="Tirandaz H."/>
        </authorList>
    </citation>
    <scope>NUCLEOTIDE SEQUENCE [LARGE SCALE GENOMIC DNA]</scope>
    <source>
        <strain evidence="5 6">RIPI110</strain>
    </source>
</reference>
<dbReference type="Pfam" id="PF03466">
    <property type="entry name" value="LysR_substrate"/>
    <property type="match status" value="1"/>
</dbReference>
<dbReference type="PROSITE" id="PS50931">
    <property type="entry name" value="HTH_LYSR"/>
    <property type="match status" value="1"/>
</dbReference>